<dbReference type="Gene3D" id="3.30.530.20">
    <property type="match status" value="1"/>
</dbReference>
<reference evidence="3" key="1">
    <citation type="submission" date="2024-05" db="EMBL/GenBank/DDBJ databases">
        <title>Whole genome shotgun sequence of Streptomyces hydrogenans NBRC 13475.</title>
        <authorList>
            <person name="Komaki H."/>
            <person name="Tamura T."/>
        </authorList>
    </citation>
    <scope>NUCLEOTIDE SEQUENCE</scope>
    <source>
        <strain evidence="3">NBRC 13475</strain>
    </source>
</reference>
<feature type="region of interest" description="Disordered" evidence="1">
    <location>
        <begin position="142"/>
        <end position="201"/>
    </location>
</feature>
<dbReference type="Pfam" id="PF03364">
    <property type="entry name" value="Polyketide_cyc"/>
    <property type="match status" value="1"/>
</dbReference>
<proteinExistence type="predicted"/>
<keyword evidence="4" id="KW-1185">Reference proteome</keyword>
<dbReference type="CDD" id="cd07817">
    <property type="entry name" value="SRPBCC_8"/>
    <property type="match status" value="1"/>
</dbReference>
<evidence type="ECO:0000259" key="2">
    <source>
        <dbReference type="Pfam" id="PF03364"/>
    </source>
</evidence>
<dbReference type="SUPFAM" id="SSF55961">
    <property type="entry name" value="Bet v1-like"/>
    <property type="match status" value="1"/>
</dbReference>
<accession>A0ABQ3PN34</accession>
<dbReference type="InterPro" id="IPR023393">
    <property type="entry name" value="START-like_dom_sf"/>
</dbReference>
<protein>
    <recommendedName>
        <fullName evidence="2">Coenzyme Q-binding protein COQ10 START domain-containing protein</fullName>
    </recommendedName>
</protein>
<dbReference type="EMBL" id="BNDW01000102">
    <property type="protein sequence ID" value="GHI26450.1"/>
    <property type="molecule type" value="Genomic_DNA"/>
</dbReference>
<gene>
    <name evidence="3" type="ORF">Shyd_78210</name>
</gene>
<sequence length="201" mass="22349">MVHDTIEVEAPLREVYDQWTQFEEFPRFMDGVEEVRQLDDRLCHWRTKIAGATREFDTEIVDQLPDQRIAWRTVGGDVKQKGVVTFERVDDAHTRVSLSMEVEASGIADRAAKAMGVVENRIEGDLHRFKHFIEERDRATGGWRGRLRPADSAGNTPPADAAVPDDDIPPPPGRSPLPSDATTRPDAPPPPPAGPPYPGPV</sequence>
<dbReference type="InterPro" id="IPR005031">
    <property type="entry name" value="COQ10_START"/>
</dbReference>
<dbReference type="InterPro" id="IPR047137">
    <property type="entry name" value="ORF3"/>
</dbReference>
<feature type="domain" description="Coenzyme Q-binding protein COQ10 START" evidence="2">
    <location>
        <begin position="8"/>
        <end position="122"/>
    </location>
</feature>
<evidence type="ECO:0000313" key="4">
    <source>
        <dbReference type="Proteomes" id="UP001052739"/>
    </source>
</evidence>
<dbReference type="PANTHER" id="PTHR33824">
    <property type="entry name" value="POLYKETIDE CYCLASE/DEHYDRASE AND LIPID TRANSPORT SUPERFAMILY PROTEIN"/>
    <property type="match status" value="1"/>
</dbReference>
<evidence type="ECO:0000256" key="1">
    <source>
        <dbReference type="SAM" id="MobiDB-lite"/>
    </source>
</evidence>
<name>A0ABQ3PN34_9ACTN</name>
<dbReference type="PANTHER" id="PTHR33824:SF7">
    <property type="entry name" value="POLYKETIDE CYCLASE_DEHYDRASE AND LIPID TRANSPORT SUPERFAMILY PROTEIN"/>
    <property type="match status" value="1"/>
</dbReference>
<evidence type="ECO:0000313" key="3">
    <source>
        <dbReference type="EMBL" id="GHI26450.1"/>
    </source>
</evidence>
<organism evidence="3 4">
    <name type="scientific">Streptomyces hydrogenans</name>
    <dbReference type="NCBI Taxonomy" id="1873719"/>
    <lineage>
        <taxon>Bacteria</taxon>
        <taxon>Bacillati</taxon>
        <taxon>Actinomycetota</taxon>
        <taxon>Actinomycetes</taxon>
        <taxon>Kitasatosporales</taxon>
        <taxon>Streptomycetaceae</taxon>
        <taxon>Streptomyces</taxon>
    </lineage>
</organism>
<feature type="compositionally biased region" description="Pro residues" evidence="1">
    <location>
        <begin position="186"/>
        <end position="201"/>
    </location>
</feature>
<dbReference type="Proteomes" id="UP001052739">
    <property type="component" value="Unassembled WGS sequence"/>
</dbReference>
<comment type="caution">
    <text evidence="3">The sequence shown here is derived from an EMBL/GenBank/DDBJ whole genome shotgun (WGS) entry which is preliminary data.</text>
</comment>